<dbReference type="Proteomes" id="UP001232148">
    <property type="component" value="Unassembled WGS sequence"/>
</dbReference>
<protein>
    <submittedName>
        <fullName evidence="1">Uncharacterized protein</fullName>
    </submittedName>
</protein>
<gene>
    <name evidence="1" type="ORF">LX32DRAFT_589436</name>
</gene>
<sequence>AHGRNLINSASTLMRWHCQICHCGPQWAICECVSCKAHHCRDFNSISNGYTR</sequence>
<comment type="caution">
    <text evidence="1">The sequence shown here is derived from an EMBL/GenBank/DDBJ whole genome shotgun (WGS) entry which is preliminary data.</text>
</comment>
<dbReference type="AlphaFoldDB" id="A0AAD9HIT2"/>
<organism evidence="1 2">
    <name type="scientific">Colletotrichum zoysiae</name>
    <dbReference type="NCBI Taxonomy" id="1216348"/>
    <lineage>
        <taxon>Eukaryota</taxon>
        <taxon>Fungi</taxon>
        <taxon>Dikarya</taxon>
        <taxon>Ascomycota</taxon>
        <taxon>Pezizomycotina</taxon>
        <taxon>Sordariomycetes</taxon>
        <taxon>Hypocreomycetidae</taxon>
        <taxon>Glomerellales</taxon>
        <taxon>Glomerellaceae</taxon>
        <taxon>Colletotrichum</taxon>
        <taxon>Colletotrichum graminicola species complex</taxon>
    </lineage>
</organism>
<dbReference type="EMBL" id="MU842869">
    <property type="protein sequence ID" value="KAK2029057.1"/>
    <property type="molecule type" value="Genomic_DNA"/>
</dbReference>
<name>A0AAD9HIT2_9PEZI</name>
<reference evidence="1" key="1">
    <citation type="submission" date="2021-06" db="EMBL/GenBank/DDBJ databases">
        <title>Comparative genomics, transcriptomics and evolutionary studies reveal genomic signatures of adaptation to plant cell wall in hemibiotrophic fungi.</title>
        <authorList>
            <consortium name="DOE Joint Genome Institute"/>
            <person name="Baroncelli R."/>
            <person name="Diaz J.F."/>
            <person name="Benocci T."/>
            <person name="Peng M."/>
            <person name="Battaglia E."/>
            <person name="Haridas S."/>
            <person name="Andreopoulos W."/>
            <person name="Labutti K."/>
            <person name="Pangilinan J."/>
            <person name="Floch G.L."/>
            <person name="Makela M.R."/>
            <person name="Henrissat B."/>
            <person name="Grigoriev I.V."/>
            <person name="Crouch J.A."/>
            <person name="De Vries R.P."/>
            <person name="Sukno S.A."/>
            <person name="Thon M.R."/>
        </authorList>
    </citation>
    <scope>NUCLEOTIDE SEQUENCE</scope>
    <source>
        <strain evidence="1">MAFF235873</strain>
    </source>
</reference>
<evidence type="ECO:0000313" key="1">
    <source>
        <dbReference type="EMBL" id="KAK2029057.1"/>
    </source>
</evidence>
<keyword evidence="2" id="KW-1185">Reference proteome</keyword>
<feature type="non-terminal residue" evidence="1">
    <location>
        <position position="1"/>
    </location>
</feature>
<evidence type="ECO:0000313" key="2">
    <source>
        <dbReference type="Proteomes" id="UP001232148"/>
    </source>
</evidence>
<accession>A0AAD9HIT2</accession>
<proteinExistence type="predicted"/>